<gene>
    <name evidence="2" type="ORF">B1A_13678</name>
</gene>
<dbReference type="InterPro" id="IPR013783">
    <property type="entry name" value="Ig-like_fold"/>
</dbReference>
<sequence length="508" mass="59269">NIIIGARIRYIEPNGKKWKTAEMQTKDNDVYQGFIELENTGTYRFLIEAWFDDISTWLENYIKWEKSGEDISQDLKTGLNFLFNAVKKAGSRDKKRINGVIKAANEDNLEFINAFRKNISTLERYIEKRKLTKSKTFIINSYSRNMFFRAWYEMFPRSQSLIQGKHGTFKDCVNRLKDISDMGFNVIYLPPIHPIGKTNRRGKNGIIPISQGDPGSPWAIGNSDGGHKAINPDLGSLSDFKEFISIAGKYDIDIAIDLAFQCSPDHPYVIEHSEWFYHRPDGTIRYAENPPKKYFDIYPLNFDCDDKDSLWKELKSVVNYWISVGIKIFRVDNPHTKPFTFWKWLLSEIFSEHPEVVFLGEAFTKPSVMYKLSKIGFQQSYTYFTWKNYDWEIREYFTELNSPSISAFFRPMLFVNTPDILPFILQTGGKPAFALRTLLGATLSPLWGIYSGFELCENEGIPDREEYMDSEKFQLKQRDWNARGNIKPLISRLNSIRNEFYQFQIHGN</sequence>
<reference evidence="2" key="1">
    <citation type="submission" date="2013-08" db="EMBL/GenBank/DDBJ databases">
        <authorList>
            <person name="Mendez C."/>
            <person name="Richter M."/>
            <person name="Ferrer M."/>
            <person name="Sanchez J."/>
        </authorList>
    </citation>
    <scope>NUCLEOTIDE SEQUENCE</scope>
</reference>
<dbReference type="SMART" id="SM00642">
    <property type="entry name" value="Aamy"/>
    <property type="match status" value="1"/>
</dbReference>
<protein>
    <submittedName>
        <fullName evidence="2">Alpha-amylase family protein</fullName>
    </submittedName>
</protein>
<dbReference type="GO" id="GO:0005975">
    <property type="term" value="P:carbohydrate metabolic process"/>
    <property type="evidence" value="ECO:0007669"/>
    <property type="project" value="InterPro"/>
</dbReference>
<feature type="domain" description="Glycosyl hydrolase family 13 catalytic" evidence="1">
    <location>
        <begin position="153"/>
        <end position="497"/>
    </location>
</feature>
<evidence type="ECO:0000313" key="2">
    <source>
        <dbReference type="EMBL" id="EQD49752.1"/>
    </source>
</evidence>
<dbReference type="AlphaFoldDB" id="T0ZYT2"/>
<dbReference type="InterPro" id="IPR017853">
    <property type="entry name" value="GH"/>
</dbReference>
<dbReference type="Gene3D" id="3.20.20.80">
    <property type="entry name" value="Glycosidases"/>
    <property type="match status" value="1"/>
</dbReference>
<dbReference type="InterPro" id="IPR006047">
    <property type="entry name" value="GH13_cat_dom"/>
</dbReference>
<proteinExistence type="predicted"/>
<dbReference type="EMBL" id="AUZX01010020">
    <property type="protein sequence ID" value="EQD49752.1"/>
    <property type="molecule type" value="Genomic_DNA"/>
</dbReference>
<dbReference type="CDD" id="cd11344">
    <property type="entry name" value="AmyAc_GlgE_like"/>
    <property type="match status" value="1"/>
</dbReference>
<dbReference type="InterPro" id="IPR021828">
    <property type="entry name" value="GlgE_dom_N/S"/>
</dbReference>
<reference evidence="2" key="2">
    <citation type="journal article" date="2014" name="ISME J.">
        <title>Microbial stratification in low pH oxic and suboxic macroscopic growths along an acid mine drainage.</title>
        <authorList>
            <person name="Mendez-Garcia C."/>
            <person name="Mesa V."/>
            <person name="Sprenger R.R."/>
            <person name="Richter M."/>
            <person name="Diez M.S."/>
            <person name="Solano J."/>
            <person name="Bargiela R."/>
            <person name="Golyshina O.V."/>
            <person name="Manteca A."/>
            <person name="Ramos J.L."/>
            <person name="Gallego J.R."/>
            <person name="Llorente I."/>
            <person name="Martins Dos Santos V.A."/>
            <person name="Jensen O.N."/>
            <person name="Pelaez A.I."/>
            <person name="Sanchez J."/>
            <person name="Ferrer M."/>
        </authorList>
    </citation>
    <scope>NUCLEOTIDE SEQUENCE</scope>
</reference>
<feature type="non-terminal residue" evidence="2">
    <location>
        <position position="508"/>
    </location>
</feature>
<evidence type="ECO:0000259" key="1">
    <source>
        <dbReference type="SMART" id="SM00642"/>
    </source>
</evidence>
<dbReference type="SUPFAM" id="SSF51445">
    <property type="entry name" value="(Trans)glycosidases"/>
    <property type="match status" value="1"/>
</dbReference>
<dbReference type="Pfam" id="PF11896">
    <property type="entry name" value="GlgE_dom_N_S"/>
    <property type="match status" value="1"/>
</dbReference>
<name>T0ZYT2_9ZZZZ</name>
<comment type="caution">
    <text evidence="2">The sequence shown here is derived from an EMBL/GenBank/DDBJ whole genome shotgun (WGS) entry which is preliminary data.</text>
</comment>
<dbReference type="Gene3D" id="2.60.40.10">
    <property type="entry name" value="Immunoglobulins"/>
    <property type="match status" value="1"/>
</dbReference>
<accession>T0ZYT2</accession>
<organism evidence="2">
    <name type="scientific">mine drainage metagenome</name>
    <dbReference type="NCBI Taxonomy" id="410659"/>
    <lineage>
        <taxon>unclassified sequences</taxon>
        <taxon>metagenomes</taxon>
        <taxon>ecological metagenomes</taxon>
    </lineage>
</organism>
<dbReference type="PANTHER" id="PTHR47786:SF2">
    <property type="entry name" value="GLYCOSYL HYDROLASE FAMILY 13 CATALYTIC DOMAIN-CONTAINING PROTEIN"/>
    <property type="match status" value="1"/>
</dbReference>
<dbReference type="GO" id="GO:0004553">
    <property type="term" value="F:hydrolase activity, hydrolyzing O-glycosyl compounds"/>
    <property type="evidence" value="ECO:0007669"/>
    <property type="project" value="InterPro"/>
</dbReference>
<feature type="non-terminal residue" evidence="2">
    <location>
        <position position="1"/>
    </location>
</feature>
<dbReference type="PANTHER" id="PTHR47786">
    <property type="entry name" value="ALPHA-1,4-GLUCAN:MALTOSE-1-PHOSPHATE MALTOSYLTRANSFERASE"/>
    <property type="match status" value="1"/>
</dbReference>